<keyword evidence="1" id="KW-0808">Transferase</keyword>
<dbReference type="Gene3D" id="3.30.70.270">
    <property type="match status" value="2"/>
</dbReference>
<dbReference type="GO" id="GO:0016787">
    <property type="term" value="F:hydrolase activity"/>
    <property type="evidence" value="ECO:0007669"/>
    <property type="project" value="UniProtKB-KW"/>
</dbReference>
<dbReference type="GO" id="GO:0003964">
    <property type="term" value="F:RNA-directed DNA polymerase activity"/>
    <property type="evidence" value="ECO:0007669"/>
    <property type="project" value="UniProtKB-KW"/>
</dbReference>
<dbReference type="Proteomes" id="UP000051530">
    <property type="component" value="Unassembled WGS sequence"/>
</dbReference>
<accession>A0A0R0LZG2</accession>
<dbReference type="InterPro" id="IPR043502">
    <property type="entry name" value="DNA/RNA_pol_sf"/>
</dbReference>
<dbReference type="PANTHER" id="PTHR37984:SF5">
    <property type="entry name" value="PROTEIN NYNRIN-LIKE"/>
    <property type="match status" value="1"/>
</dbReference>
<keyword evidence="2" id="KW-0548">Nucleotidyltransferase</keyword>
<dbReference type="PANTHER" id="PTHR37984">
    <property type="entry name" value="PROTEIN CBG26694"/>
    <property type="match status" value="1"/>
</dbReference>
<name>A0A0R0LZG2_9MICR</name>
<dbReference type="InterPro" id="IPR043128">
    <property type="entry name" value="Rev_trsase/Diguanyl_cyclase"/>
</dbReference>
<dbReference type="SUPFAM" id="SSF56672">
    <property type="entry name" value="DNA/RNA polymerases"/>
    <property type="match status" value="1"/>
</dbReference>
<evidence type="ECO:0000256" key="3">
    <source>
        <dbReference type="ARBA" id="ARBA00022722"/>
    </source>
</evidence>
<proteinExistence type="predicted"/>
<comment type="caution">
    <text evidence="8">The sequence shown here is derived from an EMBL/GenBank/DDBJ whole genome shotgun (WGS) entry which is preliminary data.</text>
</comment>
<protein>
    <submittedName>
        <fullName evidence="8">Putative LTR retrotransposon</fullName>
    </submittedName>
</protein>
<evidence type="ECO:0000256" key="6">
    <source>
        <dbReference type="ARBA" id="ARBA00022918"/>
    </source>
</evidence>
<dbReference type="CDD" id="cd09274">
    <property type="entry name" value="RNase_HI_RT_Ty3"/>
    <property type="match status" value="1"/>
</dbReference>
<keyword evidence="9" id="KW-1185">Reference proteome</keyword>
<dbReference type="OrthoDB" id="2194544at2759"/>
<evidence type="ECO:0000256" key="2">
    <source>
        <dbReference type="ARBA" id="ARBA00022695"/>
    </source>
</evidence>
<feature type="domain" description="Reverse transcriptase RNase H-like" evidence="7">
    <location>
        <begin position="120"/>
        <end position="216"/>
    </location>
</feature>
<evidence type="ECO:0000256" key="1">
    <source>
        <dbReference type="ARBA" id="ARBA00022679"/>
    </source>
</evidence>
<feature type="non-terminal residue" evidence="8">
    <location>
        <position position="243"/>
    </location>
</feature>
<evidence type="ECO:0000313" key="9">
    <source>
        <dbReference type="Proteomes" id="UP000051530"/>
    </source>
</evidence>
<dbReference type="InterPro" id="IPR041373">
    <property type="entry name" value="RT_RNaseH"/>
</dbReference>
<keyword evidence="3" id="KW-0540">Nuclease</keyword>
<dbReference type="GO" id="GO:0004519">
    <property type="term" value="F:endonuclease activity"/>
    <property type="evidence" value="ECO:0007669"/>
    <property type="project" value="UniProtKB-KW"/>
</dbReference>
<evidence type="ECO:0000313" key="8">
    <source>
        <dbReference type="EMBL" id="KRH92766.1"/>
    </source>
</evidence>
<keyword evidence="6" id="KW-0695">RNA-directed DNA polymerase</keyword>
<organism evidence="8 9">
    <name type="scientific">Pseudoloma neurophilia</name>
    <dbReference type="NCBI Taxonomy" id="146866"/>
    <lineage>
        <taxon>Eukaryota</taxon>
        <taxon>Fungi</taxon>
        <taxon>Fungi incertae sedis</taxon>
        <taxon>Microsporidia</taxon>
        <taxon>Pseudoloma</taxon>
    </lineage>
</organism>
<evidence type="ECO:0000259" key="7">
    <source>
        <dbReference type="Pfam" id="PF17917"/>
    </source>
</evidence>
<dbReference type="AlphaFoldDB" id="A0A0R0LZG2"/>
<evidence type="ECO:0000256" key="5">
    <source>
        <dbReference type="ARBA" id="ARBA00022801"/>
    </source>
</evidence>
<dbReference type="InterPro" id="IPR050951">
    <property type="entry name" value="Retrovirus_Pol_polyprotein"/>
</dbReference>
<dbReference type="EMBL" id="LGUB01000695">
    <property type="protein sequence ID" value="KRH92766.1"/>
    <property type="molecule type" value="Genomic_DNA"/>
</dbReference>
<evidence type="ECO:0000256" key="4">
    <source>
        <dbReference type="ARBA" id="ARBA00022759"/>
    </source>
</evidence>
<keyword evidence="4" id="KW-0255">Endonuclease</keyword>
<reference evidence="8 9" key="1">
    <citation type="submission" date="2015-07" db="EMBL/GenBank/DDBJ databases">
        <title>The genome of Pseudoloma neurophilia, a relevant intracellular parasite of the zebrafish.</title>
        <authorList>
            <person name="Ndikumana S."/>
            <person name="Pelin A."/>
            <person name="Sanders J."/>
            <person name="Corradi N."/>
        </authorList>
    </citation>
    <scope>NUCLEOTIDE SEQUENCE [LARGE SCALE GENOMIC DNA]</scope>
    <source>
        <strain evidence="8 9">MK1</strain>
    </source>
</reference>
<keyword evidence="5" id="KW-0378">Hydrolase</keyword>
<dbReference type="Pfam" id="PF17917">
    <property type="entry name" value="RT_RNaseH"/>
    <property type="match status" value="1"/>
</dbReference>
<dbReference type="VEuPathDB" id="MicrosporidiaDB:M153_2915000728"/>
<sequence length="243" mass="28058">MVLQSLIDNNVVVNPKKCQIAQSEVKFLGYQVSASGYKADTSRVDKFEQLKPPRNRRDLMRTIGFIQWFRLFIKNLSNKLIPLTNKLKKGAFSWSQTDTNVVTQLIEDIKQHTLLTFPEPSQPYDLYCDASDHSIGAVLVQNGKTVGLYSYKLNTTEQNYSICEKECYSIFKAMNYFKTIIFGSKVKVLTDNRNITFPKNINSNRVQRWFSILQEFNHEIQFIEGKSNQAADCLSRDTIEKKT</sequence>
<gene>
    <name evidence="8" type="ORF">M153_2915000728</name>
</gene>